<proteinExistence type="predicted"/>
<keyword evidence="2" id="KW-0812">Transmembrane</keyword>
<feature type="chain" id="PRO_5045063388" evidence="3">
    <location>
        <begin position="25"/>
        <end position="434"/>
    </location>
</feature>
<feature type="compositionally biased region" description="Polar residues" evidence="1">
    <location>
        <begin position="290"/>
        <end position="300"/>
    </location>
</feature>
<feature type="region of interest" description="Disordered" evidence="1">
    <location>
        <begin position="275"/>
        <end position="320"/>
    </location>
</feature>
<evidence type="ECO:0000313" key="5">
    <source>
        <dbReference type="Proteomes" id="UP001596091"/>
    </source>
</evidence>
<evidence type="ECO:0000256" key="1">
    <source>
        <dbReference type="SAM" id="MobiDB-lite"/>
    </source>
</evidence>
<name>A0ABW1EL64_9BACT</name>
<feature type="transmembrane region" description="Helical" evidence="2">
    <location>
        <begin position="328"/>
        <end position="348"/>
    </location>
</feature>
<keyword evidence="5" id="KW-1185">Reference proteome</keyword>
<keyword evidence="2" id="KW-1133">Transmembrane helix</keyword>
<dbReference type="EMBL" id="JBHSPH010000010">
    <property type="protein sequence ID" value="MFC5864765.1"/>
    <property type="molecule type" value="Genomic_DNA"/>
</dbReference>
<feature type="signal peptide" evidence="3">
    <location>
        <begin position="1"/>
        <end position="24"/>
    </location>
</feature>
<keyword evidence="3" id="KW-0732">Signal</keyword>
<evidence type="ECO:0000313" key="4">
    <source>
        <dbReference type="EMBL" id="MFC5864765.1"/>
    </source>
</evidence>
<dbReference type="Proteomes" id="UP001596091">
    <property type="component" value="Unassembled WGS sequence"/>
</dbReference>
<protein>
    <submittedName>
        <fullName evidence="4">Carboxypeptidase-like regulatory domain-containing protein</fullName>
    </submittedName>
</protein>
<feature type="compositionally biased region" description="Gly residues" evidence="1">
    <location>
        <begin position="306"/>
        <end position="316"/>
    </location>
</feature>
<sequence length="434" mass="45835">MKISLYRILPALVLAIATSPALLARTIQGTVTNITANKPSAGDTVTLLSLSAGLDELSSTKTDSKGHFSLNTPAEEPYLIRVEHDKGAYFKNVPPGITQADITVYDVAAKVEGVSTEADVMRVEADNGQLHVTENYFVKNVSSPPRTQSSEHTFEVVLPADAVLEGAATTGPSNMPISATPDPVNPKGHYAFSYPIRPNEGENGTRFQLSYHLNYSGNYKFSPKEMGAVDNVAIILPASMKFEPGAGTSYQTVNDGTPGAQTFLMRGVHPGEALDFNVSGTGSFPRENQGADQGAQSSPADNAGNGPNGRPGGGLGNPIDTPDPLSKYKWWILSGLALVLVAIAAFLLRKPSGVTEAAPAIAGSAASPVFTPASTVIPTSSNGRTRNQLLLDALKEELFSIESEKIAGTLSTEEYAEVKPALETVLRRALKRQG</sequence>
<keyword evidence="2" id="KW-0472">Membrane</keyword>
<gene>
    <name evidence="4" type="ORF">ACFPT7_20825</name>
</gene>
<evidence type="ECO:0000256" key="3">
    <source>
        <dbReference type="SAM" id="SignalP"/>
    </source>
</evidence>
<dbReference type="SUPFAM" id="SSF49478">
    <property type="entry name" value="Cna protein B-type domain"/>
    <property type="match status" value="1"/>
</dbReference>
<reference evidence="5" key="1">
    <citation type="journal article" date="2019" name="Int. J. Syst. Evol. Microbiol.">
        <title>The Global Catalogue of Microorganisms (GCM) 10K type strain sequencing project: providing services to taxonomists for standard genome sequencing and annotation.</title>
        <authorList>
            <consortium name="The Broad Institute Genomics Platform"/>
            <consortium name="The Broad Institute Genome Sequencing Center for Infectious Disease"/>
            <person name="Wu L."/>
            <person name="Ma J."/>
        </authorList>
    </citation>
    <scope>NUCLEOTIDE SEQUENCE [LARGE SCALE GENOMIC DNA]</scope>
    <source>
        <strain evidence="5">JCM 4087</strain>
    </source>
</reference>
<dbReference type="RefSeq" id="WP_263332590.1">
    <property type="nucleotide sequence ID" value="NZ_JAGSYH010000001.1"/>
</dbReference>
<evidence type="ECO:0000256" key="2">
    <source>
        <dbReference type="SAM" id="Phobius"/>
    </source>
</evidence>
<accession>A0ABW1EL64</accession>
<organism evidence="4 5">
    <name type="scientific">Acidicapsa dinghuensis</name>
    <dbReference type="NCBI Taxonomy" id="2218256"/>
    <lineage>
        <taxon>Bacteria</taxon>
        <taxon>Pseudomonadati</taxon>
        <taxon>Acidobacteriota</taxon>
        <taxon>Terriglobia</taxon>
        <taxon>Terriglobales</taxon>
        <taxon>Acidobacteriaceae</taxon>
        <taxon>Acidicapsa</taxon>
    </lineage>
</organism>
<comment type="caution">
    <text evidence="4">The sequence shown here is derived from an EMBL/GenBank/DDBJ whole genome shotgun (WGS) entry which is preliminary data.</text>
</comment>